<evidence type="ECO:0000313" key="1">
    <source>
        <dbReference type="EMBL" id="POW16884.1"/>
    </source>
</evidence>
<keyword evidence="2" id="KW-1185">Reference proteome</keyword>
<reference evidence="1" key="1">
    <citation type="submission" date="2017-12" db="EMBL/GenBank/DDBJ databases">
        <title>Gene loss provides genomic basis for host adaptation in cereal stripe rust fungi.</title>
        <authorList>
            <person name="Xia C."/>
        </authorList>
    </citation>
    <scope>NUCLEOTIDE SEQUENCE [LARGE SCALE GENOMIC DNA]</scope>
    <source>
        <strain evidence="1">93-210</strain>
    </source>
</reference>
<dbReference type="EMBL" id="PKSL01000005">
    <property type="protein sequence ID" value="POW16884.1"/>
    <property type="molecule type" value="Genomic_DNA"/>
</dbReference>
<evidence type="ECO:0000313" key="2">
    <source>
        <dbReference type="Proteomes" id="UP000239156"/>
    </source>
</evidence>
<comment type="caution">
    <text evidence="1">The sequence shown here is derived from an EMBL/GenBank/DDBJ whole genome shotgun (WGS) entry which is preliminary data.</text>
</comment>
<protein>
    <submittedName>
        <fullName evidence="1">Uncharacterized protein</fullName>
    </submittedName>
</protein>
<dbReference type="Proteomes" id="UP000239156">
    <property type="component" value="Unassembled WGS sequence"/>
</dbReference>
<name>A0A2S4W531_9BASI</name>
<organism evidence="1 2">
    <name type="scientific">Puccinia striiformis</name>
    <dbReference type="NCBI Taxonomy" id="27350"/>
    <lineage>
        <taxon>Eukaryota</taxon>
        <taxon>Fungi</taxon>
        <taxon>Dikarya</taxon>
        <taxon>Basidiomycota</taxon>
        <taxon>Pucciniomycotina</taxon>
        <taxon>Pucciniomycetes</taxon>
        <taxon>Pucciniales</taxon>
        <taxon>Pucciniaceae</taxon>
        <taxon>Puccinia</taxon>
    </lineage>
</organism>
<dbReference type="AlphaFoldDB" id="A0A2S4W531"/>
<accession>A0A2S4W531</accession>
<proteinExistence type="predicted"/>
<gene>
    <name evidence="1" type="ORF">PSTT_01001</name>
</gene>
<dbReference type="VEuPathDB" id="FungiDB:PSTT_01001"/>
<sequence length="42" mass="4273">MPDGTSVVNTLGSGISSGSTSVLLVVRAQAWLLDILTQSKGL</sequence>